<evidence type="ECO:0000313" key="2">
    <source>
        <dbReference type="EMBL" id="CAI7999144.1"/>
    </source>
</evidence>
<evidence type="ECO:0000313" key="3">
    <source>
        <dbReference type="Proteomes" id="UP001174909"/>
    </source>
</evidence>
<dbReference type="InterPro" id="IPR019129">
    <property type="entry name" value="Folate-sensitive_fs_Fra10Ac1"/>
</dbReference>
<evidence type="ECO:0000256" key="1">
    <source>
        <dbReference type="SAM" id="MobiDB-lite"/>
    </source>
</evidence>
<dbReference type="AlphaFoldDB" id="A0AA35W559"/>
<comment type="caution">
    <text evidence="2">The sequence shown here is derived from an EMBL/GenBank/DDBJ whole genome shotgun (WGS) entry which is preliminary data.</text>
</comment>
<name>A0AA35W559_GEOBA</name>
<reference evidence="2" key="1">
    <citation type="submission" date="2023-03" db="EMBL/GenBank/DDBJ databases">
        <authorList>
            <person name="Steffen K."/>
            <person name="Cardenas P."/>
        </authorList>
    </citation>
    <scope>NUCLEOTIDE SEQUENCE</scope>
</reference>
<dbReference type="InterPro" id="IPR050645">
    <property type="entry name" value="Histidine_acid_phosphatase"/>
</dbReference>
<gene>
    <name evidence="2" type="ORF">GBAR_LOCUS2624</name>
</gene>
<feature type="region of interest" description="Disordered" evidence="1">
    <location>
        <begin position="1"/>
        <end position="50"/>
    </location>
</feature>
<feature type="compositionally biased region" description="Basic and acidic residues" evidence="1">
    <location>
        <begin position="18"/>
        <end position="29"/>
    </location>
</feature>
<proteinExistence type="predicted"/>
<dbReference type="PANTHER" id="PTHR11567">
    <property type="entry name" value="ACID PHOSPHATASE-RELATED"/>
    <property type="match status" value="1"/>
</dbReference>
<feature type="region of interest" description="Disordered" evidence="1">
    <location>
        <begin position="225"/>
        <end position="311"/>
    </location>
</feature>
<dbReference type="Pfam" id="PF09725">
    <property type="entry name" value="Fra10Ac1"/>
    <property type="match status" value="1"/>
</dbReference>
<feature type="compositionally biased region" description="Basic residues" evidence="1">
    <location>
        <begin position="244"/>
        <end position="267"/>
    </location>
</feature>
<dbReference type="PANTHER" id="PTHR11567:SF25">
    <property type="entry name" value="PROTEIN FRA10AC1"/>
    <property type="match status" value="1"/>
</dbReference>
<dbReference type="Proteomes" id="UP001174909">
    <property type="component" value="Unassembled WGS sequence"/>
</dbReference>
<sequence length="321" mass="37676">MAKRTRDEDLDSEFEFSSEAKKRTWRDDPLAASKSGGTSGPRHSVPVPSKQLVTQEYDKEEWRARRFHYLAMDAYSRHKALVNHYLLFSGHGIEHLKRSTDKDRNDYSVLGEEHRFLWTEKDAPDTWEKKLAKSYYDRLFKEYAICDLSRYRENKIALRWRVEKELVDGKGQFSCGNKHCSELRDLQSWEVNFNYLEHGQKKQALVKVRLCKECSVKLNFHHKRRPWKRKEKKKGEDTEEPTSSKKRHKKSKTKKDKKKHKHRHREGRKGSGSEESGSGGESEAETAGEGGSSVWRQSAAATLEEKSQEDEFEDYFKDMLL</sequence>
<accession>A0AA35W559</accession>
<dbReference type="EMBL" id="CASHTH010000358">
    <property type="protein sequence ID" value="CAI7999144.1"/>
    <property type="molecule type" value="Genomic_DNA"/>
</dbReference>
<keyword evidence="3" id="KW-1185">Reference proteome</keyword>
<organism evidence="2 3">
    <name type="scientific">Geodia barretti</name>
    <name type="common">Barrett's horny sponge</name>
    <dbReference type="NCBI Taxonomy" id="519541"/>
    <lineage>
        <taxon>Eukaryota</taxon>
        <taxon>Metazoa</taxon>
        <taxon>Porifera</taxon>
        <taxon>Demospongiae</taxon>
        <taxon>Heteroscleromorpha</taxon>
        <taxon>Tetractinellida</taxon>
        <taxon>Astrophorina</taxon>
        <taxon>Geodiidae</taxon>
        <taxon>Geodia</taxon>
    </lineage>
</organism>
<dbReference type="GO" id="GO:0016791">
    <property type="term" value="F:phosphatase activity"/>
    <property type="evidence" value="ECO:0007669"/>
    <property type="project" value="TreeGrafter"/>
</dbReference>
<protein>
    <submittedName>
        <fullName evidence="2">Protein FRA10AC1 homolog</fullName>
    </submittedName>
</protein>